<sequence length="605" mass="66890">MPLDRFTIFRLVILPRLSLRSISTSPPSFRPPSTEGPRTTPYVPSWTPGSSRLLPLPTLSAHRLPNHASHAHRDGPQEHSPDIRSAALSSNGSTSRGKSDHTQDEIDGDELSPQARTALMALRRIVSALQPDTTPIRPDSSSLPPFTTSKSRPPTITDSRNSPPPVKAHPSHLLRTANSIDPLQSPPSHSFTDVTPTPTILPPPPHDPQTTNQTFSLSSSDTIFKNILLSSTVTSSQAERTASSLLPPAVHRLLKARLHKLAVQLILSTPEYFTSPLIVSRATLQLERQGAGKLARRLKFHTSTLSSSSGDSCSPPGAFPHFPEREDERQREGEEPDSSLPPSHWKHIPLPLPLDQMVGPRISRLTAHYNTHLSHLLHPTSPNQPSSKKLPRPSPSLHQLRGLLYVVDNLERHRGFKPDGVTANLILGCWLRCGVSSVGIGHHGGSIESRFGMKVNWRVYRSKEGWKVGWKRRSRALWGKEDVRMLFEIIARIMEKNVGIVSSTSPRSHISNDIPDGGNLSLGSSQESIGMDGHQGARGETEAREGGEEQGQGRIRYMVEYDKHILPFCKMVVRAMRDLEDHEGVQMVLVWKASMRDQLKDGMKS</sequence>
<feature type="compositionally biased region" description="Polar residues" evidence="1">
    <location>
        <begin position="176"/>
        <end position="191"/>
    </location>
</feature>
<feature type="compositionally biased region" description="Polar residues" evidence="1">
    <location>
        <begin position="139"/>
        <end position="161"/>
    </location>
</feature>
<protein>
    <submittedName>
        <fullName evidence="2">Uncharacterized protein</fullName>
    </submittedName>
</protein>
<dbReference type="Proteomes" id="UP000289152">
    <property type="component" value="Unassembled WGS sequence"/>
</dbReference>
<feature type="compositionally biased region" description="Basic and acidic residues" evidence="1">
    <location>
        <begin position="322"/>
        <end position="333"/>
    </location>
</feature>
<feature type="region of interest" description="Disordered" evidence="1">
    <location>
        <begin position="375"/>
        <end position="396"/>
    </location>
</feature>
<comment type="caution">
    <text evidence="2">The sequence shown here is derived from an EMBL/GenBank/DDBJ whole genome shotgun (WGS) entry which is preliminary data.</text>
</comment>
<dbReference type="OrthoDB" id="2565179at2759"/>
<feature type="compositionally biased region" description="Basic and acidic residues" evidence="1">
    <location>
        <begin position="535"/>
        <end position="547"/>
    </location>
</feature>
<feature type="compositionally biased region" description="Polar residues" evidence="1">
    <location>
        <begin position="87"/>
        <end position="96"/>
    </location>
</feature>
<feature type="region of interest" description="Disordered" evidence="1">
    <location>
        <begin position="509"/>
        <end position="551"/>
    </location>
</feature>
<feature type="region of interest" description="Disordered" evidence="1">
    <location>
        <begin position="129"/>
        <end position="213"/>
    </location>
</feature>
<evidence type="ECO:0000256" key="1">
    <source>
        <dbReference type="SAM" id="MobiDB-lite"/>
    </source>
</evidence>
<dbReference type="InParanoid" id="A0A4Q1B9X4"/>
<evidence type="ECO:0000313" key="3">
    <source>
        <dbReference type="Proteomes" id="UP000289152"/>
    </source>
</evidence>
<dbReference type="AlphaFoldDB" id="A0A4Q1B9X4"/>
<feature type="compositionally biased region" description="Low complexity" evidence="1">
    <location>
        <begin position="303"/>
        <end position="314"/>
    </location>
</feature>
<proteinExistence type="predicted"/>
<reference evidence="2 3" key="1">
    <citation type="submission" date="2016-06" db="EMBL/GenBank/DDBJ databases">
        <title>Evolution of pathogenesis and genome organization in the Tremellales.</title>
        <authorList>
            <person name="Cuomo C."/>
            <person name="Litvintseva A."/>
            <person name="Heitman J."/>
            <person name="Chen Y."/>
            <person name="Sun S."/>
            <person name="Springer D."/>
            <person name="Dromer F."/>
            <person name="Young S."/>
            <person name="Zeng Q."/>
            <person name="Chapman S."/>
            <person name="Gujja S."/>
            <person name="Saif S."/>
            <person name="Birren B."/>
        </authorList>
    </citation>
    <scope>NUCLEOTIDE SEQUENCE [LARGE SCALE GENOMIC DNA]</scope>
    <source>
        <strain evidence="2 3">ATCC 28783</strain>
    </source>
</reference>
<dbReference type="VEuPathDB" id="FungiDB:TREMEDRAFT_57970"/>
<organism evidence="2 3">
    <name type="scientific">Tremella mesenterica</name>
    <name type="common">Jelly fungus</name>
    <dbReference type="NCBI Taxonomy" id="5217"/>
    <lineage>
        <taxon>Eukaryota</taxon>
        <taxon>Fungi</taxon>
        <taxon>Dikarya</taxon>
        <taxon>Basidiomycota</taxon>
        <taxon>Agaricomycotina</taxon>
        <taxon>Tremellomycetes</taxon>
        <taxon>Tremellales</taxon>
        <taxon>Tremellaceae</taxon>
        <taxon>Tremella</taxon>
    </lineage>
</organism>
<name>A0A4Q1B9X4_TREME</name>
<evidence type="ECO:0000313" key="2">
    <source>
        <dbReference type="EMBL" id="RXK35562.1"/>
    </source>
</evidence>
<dbReference type="EMBL" id="SDIL01000131">
    <property type="protein sequence ID" value="RXK35562.1"/>
    <property type="molecule type" value="Genomic_DNA"/>
</dbReference>
<gene>
    <name evidence="2" type="ORF">M231_07194</name>
</gene>
<feature type="compositionally biased region" description="Low complexity" evidence="1">
    <location>
        <begin position="21"/>
        <end position="33"/>
    </location>
</feature>
<feature type="region of interest" description="Disordered" evidence="1">
    <location>
        <begin position="21"/>
        <end position="110"/>
    </location>
</feature>
<keyword evidence="3" id="KW-1185">Reference proteome</keyword>
<feature type="compositionally biased region" description="Basic and acidic residues" evidence="1">
    <location>
        <begin position="71"/>
        <end position="82"/>
    </location>
</feature>
<feature type="region of interest" description="Disordered" evidence="1">
    <location>
        <begin position="303"/>
        <end position="346"/>
    </location>
</feature>
<accession>A0A4Q1B9X4</accession>